<dbReference type="SUPFAM" id="SSF144064">
    <property type="entry name" value="Heme iron utilization protein-like"/>
    <property type="match status" value="1"/>
</dbReference>
<name>A0A063Y6E2_9GAMM</name>
<dbReference type="RefSeq" id="WP_239644353.1">
    <property type="nucleotide sequence ID" value="NZ_JBKBNO010000003.1"/>
</dbReference>
<accession>A0A063Y6E2</accession>
<dbReference type="STRING" id="267850.ADINL_1599"/>
<comment type="caution">
    <text evidence="1">The sequence shown here is derived from an EMBL/GenBank/DDBJ whole genome shotgun (WGS) entry which is preliminary data.</text>
</comment>
<dbReference type="PATRIC" id="fig|267850.7.peg.1577"/>
<organism evidence="1 2">
    <name type="scientific">Nitrincola lacisaponensis</name>
    <dbReference type="NCBI Taxonomy" id="267850"/>
    <lineage>
        <taxon>Bacteria</taxon>
        <taxon>Pseudomonadati</taxon>
        <taxon>Pseudomonadota</taxon>
        <taxon>Gammaproteobacteria</taxon>
        <taxon>Oceanospirillales</taxon>
        <taxon>Oceanospirillaceae</taxon>
        <taxon>Nitrincola</taxon>
    </lineage>
</organism>
<gene>
    <name evidence="1" type="ORF">ADINL_1599</name>
</gene>
<dbReference type="InterPro" id="IPR010413">
    <property type="entry name" value="HutX-like"/>
</dbReference>
<dbReference type="Gene3D" id="3.40.1570.10">
    <property type="entry name" value="HemS/ChuS/ChuX like domains"/>
    <property type="match status" value="1"/>
</dbReference>
<dbReference type="CDD" id="cd16829">
    <property type="entry name" value="ChuX_HutX-like"/>
    <property type="match status" value="1"/>
</dbReference>
<proteinExistence type="predicted"/>
<dbReference type="EMBL" id="JMSZ01000021">
    <property type="protein sequence ID" value="KDE39962.1"/>
    <property type="molecule type" value="Genomic_DNA"/>
</dbReference>
<dbReference type="InterPro" id="IPR053733">
    <property type="entry name" value="Heme_Transport_Util_sf"/>
</dbReference>
<dbReference type="Proteomes" id="UP000027318">
    <property type="component" value="Unassembled WGS sequence"/>
</dbReference>
<sequence length="180" mass="19930">MNMMRHDLEAMMQEQMIEQVAQLLKEKPQLRPVEMAAVLQTSEWMVVASLPSNLVATLPGKFAEEILQTLAHWGHVTTIVERAGSVFEFKGSLPEGKPGFGYYNLMGEAGQLHGHLKLDAVANIALLSKPLRGKEAHAVVFYDHAGDCIFKVYLGRDPQGVIYAHQLQGFERLKGLAYAG</sequence>
<evidence type="ECO:0000313" key="1">
    <source>
        <dbReference type="EMBL" id="KDE39962.1"/>
    </source>
</evidence>
<protein>
    <submittedName>
        <fullName evidence="1">Putative heme iron utilization protein</fullName>
    </submittedName>
</protein>
<dbReference type="Pfam" id="PF06228">
    <property type="entry name" value="ChuX_HutX"/>
    <property type="match status" value="1"/>
</dbReference>
<dbReference type="AlphaFoldDB" id="A0A063Y6E2"/>
<evidence type="ECO:0000313" key="2">
    <source>
        <dbReference type="Proteomes" id="UP000027318"/>
    </source>
</evidence>
<reference evidence="1 2" key="1">
    <citation type="journal article" date="2005" name="Int. J. Syst. Evol. Microbiol.">
        <title>Nitrincola lacisaponensis gen. nov., sp. nov., a novel alkaliphilic bacterium isolated from an alkaline, saline lake.</title>
        <authorList>
            <person name="Dimitriu P.A."/>
            <person name="Shukla S.K."/>
            <person name="Conradt J."/>
            <person name="Marquez M.C."/>
            <person name="Ventosa A."/>
            <person name="Maglia A."/>
            <person name="Peyton B.M."/>
            <person name="Pinkart H.C."/>
            <person name="Mormile M.R."/>
        </authorList>
    </citation>
    <scope>NUCLEOTIDE SEQUENCE [LARGE SCALE GENOMIC DNA]</scope>
    <source>
        <strain evidence="1 2">4CA</strain>
    </source>
</reference>
<dbReference type="PIRSF" id="PIRSF030840">
    <property type="entry name" value="DUF1008"/>
    <property type="match status" value="1"/>
</dbReference>
<keyword evidence="2" id="KW-1185">Reference proteome</keyword>
<dbReference type="NCBIfam" id="TIGR04108">
    <property type="entry name" value="HutX"/>
    <property type="match status" value="1"/>
</dbReference>